<evidence type="ECO:0000256" key="4">
    <source>
        <dbReference type="ARBA" id="ARBA00022461"/>
    </source>
</evidence>
<evidence type="ECO:0000313" key="15">
    <source>
        <dbReference type="Proteomes" id="UP000095281"/>
    </source>
</evidence>
<name>A0A1I8B8I7_MELHA</name>
<reference evidence="16" key="1">
    <citation type="submission" date="2016-11" db="UniProtKB">
        <authorList>
            <consortium name="WormBaseParasite"/>
        </authorList>
    </citation>
    <scope>IDENTIFICATION</scope>
</reference>
<comment type="similarity">
    <text evidence="2 13">Belongs to the amiloride-sensitive sodium channel (TC 1.A.6) family.</text>
</comment>
<keyword evidence="15" id="KW-1185">Reference proteome</keyword>
<dbReference type="Pfam" id="PF00858">
    <property type="entry name" value="ASC"/>
    <property type="match status" value="1"/>
</dbReference>
<evidence type="ECO:0000313" key="16">
    <source>
        <dbReference type="WBParaSite" id="MhA1_Contig1545.frz3.gene1"/>
    </source>
</evidence>
<dbReference type="AlphaFoldDB" id="A0A1I8B8I7"/>
<comment type="subcellular location">
    <subcellularLocation>
        <location evidence="1">Membrane</location>
        <topology evidence="1">Multi-pass membrane protein</topology>
    </subcellularLocation>
</comment>
<feature type="transmembrane region" description="Helical" evidence="14">
    <location>
        <begin position="47"/>
        <end position="68"/>
    </location>
</feature>
<keyword evidence="3 13" id="KW-0813">Transport</keyword>
<evidence type="ECO:0000256" key="3">
    <source>
        <dbReference type="ARBA" id="ARBA00022448"/>
    </source>
</evidence>
<evidence type="ECO:0000256" key="13">
    <source>
        <dbReference type="RuleBase" id="RU000679"/>
    </source>
</evidence>
<keyword evidence="6 14" id="KW-1133">Transmembrane helix</keyword>
<keyword evidence="10" id="KW-0325">Glycoprotein</keyword>
<keyword evidence="12 13" id="KW-0407">Ion channel</keyword>
<accession>A0A1I8B8I7</accession>
<dbReference type="GO" id="GO:0005272">
    <property type="term" value="F:sodium channel activity"/>
    <property type="evidence" value="ECO:0007669"/>
    <property type="project" value="UniProtKB-KW"/>
</dbReference>
<keyword evidence="8 13" id="KW-0406">Ion transport</keyword>
<dbReference type="GO" id="GO:0016020">
    <property type="term" value="C:membrane"/>
    <property type="evidence" value="ECO:0007669"/>
    <property type="project" value="UniProtKB-SubCell"/>
</dbReference>
<sequence>MKQLNTWIQKLLFPFRHKCPICQANGSYQLHGFHQYLQAKTPLKKTVWVFTIINFLIFAIYYSVFLLNDYVDRRVVKRLYFPNITVCPKYVDALNFTAIEQIYIYACQTLQNNETNQLILFAMAGAGFQHFDIYNNLVTKEELIKLTKLFRRVAWE</sequence>
<keyword evidence="7" id="KW-0915">Sodium</keyword>
<evidence type="ECO:0000256" key="12">
    <source>
        <dbReference type="ARBA" id="ARBA00023303"/>
    </source>
</evidence>
<proteinExistence type="inferred from homology"/>
<keyword evidence="4 13" id="KW-0894">Sodium channel</keyword>
<keyword evidence="9 14" id="KW-0472">Membrane</keyword>
<evidence type="ECO:0000256" key="8">
    <source>
        <dbReference type="ARBA" id="ARBA00023065"/>
    </source>
</evidence>
<organism evidence="15 16">
    <name type="scientific">Meloidogyne hapla</name>
    <name type="common">Root-knot nematode worm</name>
    <dbReference type="NCBI Taxonomy" id="6305"/>
    <lineage>
        <taxon>Eukaryota</taxon>
        <taxon>Metazoa</taxon>
        <taxon>Ecdysozoa</taxon>
        <taxon>Nematoda</taxon>
        <taxon>Chromadorea</taxon>
        <taxon>Rhabditida</taxon>
        <taxon>Tylenchina</taxon>
        <taxon>Tylenchomorpha</taxon>
        <taxon>Tylenchoidea</taxon>
        <taxon>Meloidogynidae</taxon>
        <taxon>Meloidogyninae</taxon>
        <taxon>Meloidogyne</taxon>
    </lineage>
</organism>
<evidence type="ECO:0000256" key="6">
    <source>
        <dbReference type="ARBA" id="ARBA00022989"/>
    </source>
</evidence>
<dbReference type="WBParaSite" id="MhA1_Contig1545.frz3.gene1">
    <property type="protein sequence ID" value="MhA1_Contig1545.frz3.gene1"/>
    <property type="gene ID" value="MhA1_Contig1545.frz3.gene1"/>
</dbReference>
<evidence type="ECO:0000256" key="1">
    <source>
        <dbReference type="ARBA" id="ARBA00004141"/>
    </source>
</evidence>
<evidence type="ECO:0000256" key="7">
    <source>
        <dbReference type="ARBA" id="ARBA00023053"/>
    </source>
</evidence>
<evidence type="ECO:0000256" key="10">
    <source>
        <dbReference type="ARBA" id="ARBA00023180"/>
    </source>
</evidence>
<evidence type="ECO:0000256" key="14">
    <source>
        <dbReference type="SAM" id="Phobius"/>
    </source>
</evidence>
<evidence type="ECO:0000256" key="9">
    <source>
        <dbReference type="ARBA" id="ARBA00023136"/>
    </source>
</evidence>
<dbReference type="Proteomes" id="UP000095281">
    <property type="component" value="Unplaced"/>
</dbReference>
<protein>
    <submittedName>
        <fullName evidence="16">DUF2752 domain-containing protein</fullName>
    </submittedName>
</protein>
<evidence type="ECO:0000256" key="5">
    <source>
        <dbReference type="ARBA" id="ARBA00022692"/>
    </source>
</evidence>
<keyword evidence="11 13" id="KW-0739">Sodium transport</keyword>
<evidence type="ECO:0000256" key="2">
    <source>
        <dbReference type="ARBA" id="ARBA00007193"/>
    </source>
</evidence>
<dbReference type="InterPro" id="IPR001873">
    <property type="entry name" value="ENaC"/>
</dbReference>
<keyword evidence="5 13" id="KW-0812">Transmembrane</keyword>
<evidence type="ECO:0000256" key="11">
    <source>
        <dbReference type="ARBA" id="ARBA00023201"/>
    </source>
</evidence>